<proteinExistence type="predicted"/>
<gene>
    <name evidence="5" type="ORF">ENJ89_10875</name>
</gene>
<accession>A0A7V5PR27</accession>
<dbReference type="FunFam" id="3.40.50.10490:FF:000002">
    <property type="entry name" value="Glutamine--fructose-6-phosphate aminotransferase [isomerizing]"/>
    <property type="match status" value="1"/>
</dbReference>
<dbReference type="EMBL" id="DROD01000688">
    <property type="protein sequence ID" value="HHJ53689.1"/>
    <property type="molecule type" value="Genomic_DNA"/>
</dbReference>
<dbReference type="InterPro" id="IPR046348">
    <property type="entry name" value="SIS_dom_sf"/>
</dbReference>
<dbReference type="AlphaFoldDB" id="A0A7V5PR27"/>
<evidence type="ECO:0000256" key="2">
    <source>
        <dbReference type="ARBA" id="ARBA00012916"/>
    </source>
</evidence>
<evidence type="ECO:0000256" key="3">
    <source>
        <dbReference type="ARBA" id="ARBA00016090"/>
    </source>
</evidence>
<dbReference type="Proteomes" id="UP000886124">
    <property type="component" value="Unassembled WGS sequence"/>
</dbReference>
<comment type="catalytic activity">
    <reaction evidence="1">
        <text>D-fructose 6-phosphate + L-glutamine = D-glucosamine 6-phosphate + L-glutamate</text>
        <dbReference type="Rhea" id="RHEA:13237"/>
        <dbReference type="ChEBI" id="CHEBI:29985"/>
        <dbReference type="ChEBI" id="CHEBI:58359"/>
        <dbReference type="ChEBI" id="CHEBI:58725"/>
        <dbReference type="ChEBI" id="CHEBI:61527"/>
        <dbReference type="EC" id="2.6.1.16"/>
    </reaction>
</comment>
<dbReference type="GO" id="GO:0097367">
    <property type="term" value="F:carbohydrate derivative binding"/>
    <property type="evidence" value="ECO:0007669"/>
    <property type="project" value="InterPro"/>
</dbReference>
<dbReference type="Gene3D" id="3.40.50.10490">
    <property type="entry name" value="Glucose-6-phosphate isomerase like protein, domain 1"/>
    <property type="match status" value="2"/>
</dbReference>
<sequence length="213" mass="23685">EIGVASTKAFTSQVTALVLLTLMIARKKYMSVVQGKQIIDELMKIPEKVQGILNQNEAIRKLADIYKNERNFLYLGRGYNFPVALEGALKLKEISYIHAEGYPAAEMKHGPIALIDENMPVVFIATKDAIYDKVISNIEEVKARKGRVICIANEGDVKIKDYADHVIYIPETAHALTPLLAVIPLQLLAYHIAVLRGCDVDQPRNLAKSVTVE</sequence>
<dbReference type="GO" id="GO:0005829">
    <property type="term" value="C:cytosol"/>
    <property type="evidence" value="ECO:0007669"/>
    <property type="project" value="TreeGrafter"/>
</dbReference>
<dbReference type="InterPro" id="IPR001347">
    <property type="entry name" value="SIS_dom"/>
</dbReference>
<dbReference type="PANTHER" id="PTHR10937:SF0">
    <property type="entry name" value="GLUTAMINE--FRUCTOSE-6-PHOSPHATE TRANSAMINASE (ISOMERIZING)"/>
    <property type="match status" value="1"/>
</dbReference>
<dbReference type="GO" id="GO:0006002">
    <property type="term" value="P:fructose 6-phosphate metabolic process"/>
    <property type="evidence" value="ECO:0007669"/>
    <property type="project" value="TreeGrafter"/>
</dbReference>
<dbReference type="PROSITE" id="PS51464">
    <property type="entry name" value="SIS"/>
    <property type="match status" value="1"/>
</dbReference>
<dbReference type="EC" id="2.6.1.16" evidence="2"/>
<dbReference type="InterPro" id="IPR035490">
    <property type="entry name" value="GlmS/FrlB_SIS"/>
</dbReference>
<dbReference type="GO" id="GO:0046349">
    <property type="term" value="P:amino sugar biosynthetic process"/>
    <property type="evidence" value="ECO:0007669"/>
    <property type="project" value="UniProtKB-ARBA"/>
</dbReference>
<evidence type="ECO:0000313" key="5">
    <source>
        <dbReference type="EMBL" id="HHJ53689.1"/>
    </source>
</evidence>
<feature type="non-terminal residue" evidence="5">
    <location>
        <position position="1"/>
    </location>
</feature>
<evidence type="ECO:0000259" key="4">
    <source>
        <dbReference type="PROSITE" id="PS51464"/>
    </source>
</evidence>
<dbReference type="CDD" id="cd05009">
    <property type="entry name" value="SIS_GlmS_GlmD_2"/>
    <property type="match status" value="1"/>
</dbReference>
<reference evidence="5" key="1">
    <citation type="journal article" date="2020" name="mSystems">
        <title>Genome- and Community-Level Interaction Insights into Carbon Utilization and Element Cycling Functions of Hydrothermarchaeota in Hydrothermal Sediment.</title>
        <authorList>
            <person name="Zhou Z."/>
            <person name="Liu Y."/>
            <person name="Xu W."/>
            <person name="Pan J."/>
            <person name="Luo Z.H."/>
            <person name="Li M."/>
        </authorList>
    </citation>
    <scope>NUCLEOTIDE SEQUENCE [LARGE SCALE GENOMIC DNA]</scope>
    <source>
        <strain evidence="5">HyVt-527</strain>
    </source>
</reference>
<protein>
    <recommendedName>
        <fullName evidence="3">Glutamine--fructose-6-phosphate aminotransferase [isomerizing]</fullName>
        <ecNumber evidence="2">2.6.1.16</ecNumber>
    </recommendedName>
</protein>
<dbReference type="GO" id="GO:0004360">
    <property type="term" value="F:glutamine-fructose-6-phosphate transaminase (isomerizing) activity"/>
    <property type="evidence" value="ECO:0007669"/>
    <property type="project" value="UniProtKB-EC"/>
</dbReference>
<dbReference type="GO" id="GO:0006487">
    <property type="term" value="P:protein N-linked glycosylation"/>
    <property type="evidence" value="ECO:0007669"/>
    <property type="project" value="TreeGrafter"/>
</dbReference>
<dbReference type="GO" id="GO:0006047">
    <property type="term" value="P:UDP-N-acetylglucosamine metabolic process"/>
    <property type="evidence" value="ECO:0007669"/>
    <property type="project" value="TreeGrafter"/>
</dbReference>
<evidence type="ECO:0000256" key="1">
    <source>
        <dbReference type="ARBA" id="ARBA00001031"/>
    </source>
</evidence>
<feature type="domain" description="SIS" evidence="4">
    <location>
        <begin position="62"/>
        <end position="203"/>
    </location>
</feature>
<dbReference type="SUPFAM" id="SSF53697">
    <property type="entry name" value="SIS domain"/>
    <property type="match status" value="1"/>
</dbReference>
<organism evidence="5">
    <name type="scientific">Caldithrix abyssi</name>
    <dbReference type="NCBI Taxonomy" id="187145"/>
    <lineage>
        <taxon>Bacteria</taxon>
        <taxon>Pseudomonadati</taxon>
        <taxon>Calditrichota</taxon>
        <taxon>Calditrichia</taxon>
        <taxon>Calditrichales</taxon>
        <taxon>Calditrichaceae</taxon>
        <taxon>Caldithrix</taxon>
    </lineage>
</organism>
<dbReference type="Pfam" id="PF01380">
    <property type="entry name" value="SIS"/>
    <property type="match status" value="1"/>
</dbReference>
<comment type="caution">
    <text evidence="5">The sequence shown here is derived from an EMBL/GenBank/DDBJ whole genome shotgun (WGS) entry which is preliminary data.</text>
</comment>
<name>A0A7V5PR27_CALAY</name>
<dbReference type="PANTHER" id="PTHR10937">
    <property type="entry name" value="GLUCOSAMINE--FRUCTOSE-6-PHOSPHATE AMINOTRANSFERASE, ISOMERIZING"/>
    <property type="match status" value="1"/>
</dbReference>